<protein>
    <submittedName>
        <fullName evidence="1">Uncharacterized protein</fullName>
    </submittedName>
</protein>
<proteinExistence type="predicted"/>
<organism evidence="1">
    <name type="scientific">uncultured Caudovirales phage</name>
    <dbReference type="NCBI Taxonomy" id="2100421"/>
    <lineage>
        <taxon>Viruses</taxon>
        <taxon>Duplodnaviria</taxon>
        <taxon>Heunggongvirae</taxon>
        <taxon>Uroviricota</taxon>
        <taxon>Caudoviricetes</taxon>
        <taxon>Peduoviridae</taxon>
        <taxon>Maltschvirus</taxon>
        <taxon>Maltschvirus maltsch</taxon>
    </lineage>
</organism>
<dbReference type="Gene3D" id="6.10.140.1630">
    <property type="match status" value="1"/>
</dbReference>
<reference evidence="1" key="1">
    <citation type="submission" date="2020-05" db="EMBL/GenBank/DDBJ databases">
        <authorList>
            <person name="Chiriac C."/>
            <person name="Salcher M."/>
            <person name="Ghai R."/>
            <person name="Kavagutti S V."/>
        </authorList>
    </citation>
    <scope>NUCLEOTIDE SEQUENCE</scope>
</reference>
<gene>
    <name evidence="1" type="ORF">UFOVP71_288</name>
</gene>
<sequence>MSGLLDGKTFIKISELTPTTDFGAADEFAIVHNAATVKITGQSITDSVTAIGNLASKGYVDTLVDGILGGAPGTLDTLNELAMALNDDANFASAITSLVNTKLNSYDFGLRFWDELRSVNTYHISEGNNLYFTNQRAIDAIGANPVFGDITVDNIAFAGTGAVTIRSNNDLNFVAAGNFSLNGNPIFSGNYNDLTDKPTLFPGDYDLLINKPTLFSGSYNDLTDQPVLFGGSYNDLTDQPSIPTDINQLTDTSGLLGHGTGSFSGDYNDLTNKPTIPSAYTLPTATTTVLGGVKVGAGLSITNGVLSVTATGTNGSFTSLSATDLTVQNVTFSGVGAVALNSNNDLNINAVGTINLGSITALPGKTRTQLAGITSVPAGSIAYCSNATGGACPVWFNGTSWLKLSDNGAI</sequence>
<name>A0A6J5TDM9_9CAUD</name>
<accession>A0A6J5TDM9</accession>
<evidence type="ECO:0000313" key="1">
    <source>
        <dbReference type="EMBL" id="CAB4241750.1"/>
    </source>
</evidence>
<dbReference type="EMBL" id="LR797824">
    <property type="protein sequence ID" value="CAB4241750.1"/>
    <property type="molecule type" value="Genomic_DNA"/>
</dbReference>